<evidence type="ECO:0000259" key="7">
    <source>
        <dbReference type="SMART" id="SM00471"/>
    </source>
</evidence>
<name>A0A4P9C4A9_EUBML</name>
<dbReference type="EC" id="3.6.1.41" evidence="1"/>
<dbReference type="KEGG" id="emt:CPZ25_001640"/>
<dbReference type="GO" id="GO:0008803">
    <property type="term" value="F:bis(5'-nucleosyl)-tetraphosphatase (symmetrical) activity"/>
    <property type="evidence" value="ECO:0007669"/>
    <property type="project" value="UniProtKB-EC"/>
</dbReference>
<keyword evidence="4" id="KW-0378">Hydrolase</keyword>
<dbReference type="InterPro" id="IPR005249">
    <property type="entry name" value="YqeK"/>
</dbReference>
<dbReference type="NCBIfam" id="TIGR00488">
    <property type="entry name" value="bis(5'-nucleosyl)-tetraphosphatase (symmetrical) YqeK"/>
    <property type="match status" value="1"/>
</dbReference>
<organism evidence="8 9">
    <name type="scientific">Eubacterium maltosivorans</name>
    <dbReference type="NCBI Taxonomy" id="2041044"/>
    <lineage>
        <taxon>Bacteria</taxon>
        <taxon>Bacillati</taxon>
        <taxon>Bacillota</taxon>
        <taxon>Clostridia</taxon>
        <taxon>Eubacteriales</taxon>
        <taxon>Eubacteriaceae</taxon>
        <taxon>Eubacterium</taxon>
    </lineage>
</organism>
<evidence type="ECO:0000256" key="6">
    <source>
        <dbReference type="ARBA" id="ARBA00049417"/>
    </source>
</evidence>
<dbReference type="InterPro" id="IPR051094">
    <property type="entry name" value="Diverse_Catalytic_Enzymes"/>
</dbReference>
<dbReference type="AlphaFoldDB" id="A0A4P9C4A9"/>
<evidence type="ECO:0000313" key="9">
    <source>
        <dbReference type="Proteomes" id="UP000218387"/>
    </source>
</evidence>
<dbReference type="InterPro" id="IPR003607">
    <property type="entry name" value="HD/PDEase_dom"/>
</dbReference>
<keyword evidence="2" id="KW-0479">Metal-binding</keyword>
<dbReference type="PANTHER" id="PTHR35795">
    <property type="entry name" value="SLR1885 PROTEIN"/>
    <property type="match status" value="1"/>
</dbReference>
<dbReference type="GO" id="GO:0000166">
    <property type="term" value="F:nucleotide binding"/>
    <property type="evidence" value="ECO:0007669"/>
    <property type="project" value="UniProtKB-KW"/>
</dbReference>
<evidence type="ECO:0000256" key="4">
    <source>
        <dbReference type="ARBA" id="ARBA00022801"/>
    </source>
</evidence>
<dbReference type="SUPFAM" id="SSF109604">
    <property type="entry name" value="HD-domain/PDEase-like"/>
    <property type="match status" value="1"/>
</dbReference>
<evidence type="ECO:0000256" key="2">
    <source>
        <dbReference type="ARBA" id="ARBA00022723"/>
    </source>
</evidence>
<keyword evidence="5" id="KW-0408">Iron</keyword>
<evidence type="ECO:0000256" key="3">
    <source>
        <dbReference type="ARBA" id="ARBA00022741"/>
    </source>
</evidence>
<sequence length="196" mass="22482">MNYAEIQKKLKKELKPKRYEHTLNVVESALKLAEIYPCDANKVKYAALLHDCAKNYSDAQLLETAEKHYLNVDEITRREPQLLHGPVGAVVARTEYGIENKEILGAIKYHTTGRKNMSVLEKIIYLADFIEPGRSYPGVDKLRKMAFEDLDDAMIQALTNTIRYISGIGGLIHERTVSARNYLILEKMDREKNKKE</sequence>
<dbReference type="Pfam" id="PF01966">
    <property type="entry name" value="HD"/>
    <property type="match status" value="1"/>
</dbReference>
<evidence type="ECO:0000256" key="5">
    <source>
        <dbReference type="ARBA" id="ARBA00023004"/>
    </source>
</evidence>
<dbReference type="RefSeq" id="WP_058694917.1">
    <property type="nucleotide sequence ID" value="NZ_CABJDW020000009.1"/>
</dbReference>
<dbReference type="PANTHER" id="PTHR35795:SF1">
    <property type="entry name" value="BIS(5'-NUCLEOSYL)-TETRAPHOSPHATASE, SYMMETRICAL"/>
    <property type="match status" value="1"/>
</dbReference>
<dbReference type="SMART" id="SM00471">
    <property type="entry name" value="HDc"/>
    <property type="match status" value="1"/>
</dbReference>
<comment type="catalytic activity">
    <reaction evidence="6">
        <text>P(1),P(4)-bis(5'-adenosyl) tetraphosphate + H2O = 2 ADP + 2 H(+)</text>
        <dbReference type="Rhea" id="RHEA:24252"/>
        <dbReference type="ChEBI" id="CHEBI:15377"/>
        <dbReference type="ChEBI" id="CHEBI:15378"/>
        <dbReference type="ChEBI" id="CHEBI:58141"/>
        <dbReference type="ChEBI" id="CHEBI:456216"/>
        <dbReference type="EC" id="3.6.1.41"/>
    </reaction>
</comment>
<reference evidence="8 9" key="1">
    <citation type="submission" date="2018-05" db="EMBL/GenBank/DDBJ databases">
        <title>Genome comparison of Eubacterium sp.</title>
        <authorList>
            <person name="Feng Y."/>
            <person name="Sanchez-Andrea I."/>
            <person name="Stams A.J.M."/>
            <person name="De Vos W.M."/>
        </authorList>
    </citation>
    <scope>NUCLEOTIDE SEQUENCE [LARGE SCALE GENOMIC DNA]</scope>
    <source>
        <strain evidence="8 9">YI</strain>
    </source>
</reference>
<evidence type="ECO:0000313" key="8">
    <source>
        <dbReference type="EMBL" id="QCT70064.1"/>
    </source>
</evidence>
<keyword evidence="3" id="KW-0547">Nucleotide-binding</keyword>
<dbReference type="GO" id="GO:0046872">
    <property type="term" value="F:metal ion binding"/>
    <property type="evidence" value="ECO:0007669"/>
    <property type="project" value="UniProtKB-KW"/>
</dbReference>
<dbReference type="Gene3D" id="1.10.3210.10">
    <property type="entry name" value="Hypothetical protein af1432"/>
    <property type="match status" value="1"/>
</dbReference>
<dbReference type="CDD" id="cd00077">
    <property type="entry name" value="HDc"/>
    <property type="match status" value="1"/>
</dbReference>
<evidence type="ECO:0000256" key="1">
    <source>
        <dbReference type="ARBA" id="ARBA00012506"/>
    </source>
</evidence>
<dbReference type="InterPro" id="IPR006675">
    <property type="entry name" value="HDIG_dom"/>
</dbReference>
<dbReference type="Proteomes" id="UP000218387">
    <property type="component" value="Chromosome"/>
</dbReference>
<dbReference type="InterPro" id="IPR006674">
    <property type="entry name" value="HD_domain"/>
</dbReference>
<accession>A0A4P9C4A9</accession>
<dbReference type="EMBL" id="CP029487">
    <property type="protein sequence ID" value="QCT70064.1"/>
    <property type="molecule type" value="Genomic_DNA"/>
</dbReference>
<dbReference type="NCBIfam" id="TIGR00277">
    <property type="entry name" value="HDIG"/>
    <property type="match status" value="1"/>
</dbReference>
<keyword evidence="9" id="KW-1185">Reference proteome</keyword>
<protein>
    <recommendedName>
        <fullName evidence="1">bis(5'-nucleosyl)-tetraphosphatase (symmetrical)</fullName>
        <ecNumber evidence="1">3.6.1.41</ecNumber>
    </recommendedName>
</protein>
<proteinExistence type="predicted"/>
<feature type="domain" description="HD/PDEase" evidence="7">
    <location>
        <begin position="14"/>
        <end position="142"/>
    </location>
</feature>
<gene>
    <name evidence="8" type="ORF">CPZ25_001640</name>
</gene>